<organism evidence="1 2">
    <name type="scientific">Kocuria flava</name>
    <dbReference type="NCBI Taxonomy" id="446860"/>
    <lineage>
        <taxon>Bacteria</taxon>
        <taxon>Bacillati</taxon>
        <taxon>Actinomycetota</taxon>
        <taxon>Actinomycetes</taxon>
        <taxon>Micrococcales</taxon>
        <taxon>Micrococcaceae</taxon>
        <taxon>Kocuria</taxon>
    </lineage>
</organism>
<dbReference type="AlphaFoldDB" id="A0A2N4T1Q1"/>
<proteinExistence type="predicted"/>
<gene>
    <name evidence="1" type="ORF">AUQ48_07790</name>
</gene>
<accession>A0A2N4T1Q1</accession>
<reference evidence="1 2" key="1">
    <citation type="submission" date="2015-12" db="EMBL/GenBank/DDBJ databases">
        <authorList>
            <person name="Shamseldin A."/>
            <person name="Moawad H."/>
            <person name="Abd El-Rahim W.M."/>
            <person name="Sadowsky M.J."/>
        </authorList>
    </citation>
    <scope>NUCLEOTIDE SEQUENCE [LARGE SCALE GENOMIC DNA]</scope>
    <source>
        <strain evidence="1 2">S43</strain>
    </source>
</reference>
<protein>
    <submittedName>
        <fullName evidence="1">Uncharacterized protein</fullName>
    </submittedName>
</protein>
<evidence type="ECO:0000313" key="1">
    <source>
        <dbReference type="EMBL" id="PLC12157.1"/>
    </source>
</evidence>
<dbReference type="Proteomes" id="UP000234632">
    <property type="component" value="Unassembled WGS sequence"/>
</dbReference>
<dbReference type="EMBL" id="LOMZ01000001">
    <property type="protein sequence ID" value="PLC12157.1"/>
    <property type="molecule type" value="Genomic_DNA"/>
</dbReference>
<name>A0A2N4T1Q1_9MICC</name>
<comment type="caution">
    <text evidence="1">The sequence shown here is derived from an EMBL/GenBank/DDBJ whole genome shotgun (WGS) entry which is preliminary data.</text>
</comment>
<sequence length="76" mass="7202">MAGVPSGSSTAVPSIATGAAAAGAAVSSGPATAVVPTSTAAASSRGLRAGRVEGMEVSWGGAGGVVRRALHRRLLM</sequence>
<evidence type="ECO:0000313" key="2">
    <source>
        <dbReference type="Proteomes" id="UP000234632"/>
    </source>
</evidence>